<dbReference type="InterPro" id="IPR018247">
    <property type="entry name" value="EF_Hand_1_Ca_BS"/>
</dbReference>
<gene>
    <name evidence="5" type="ORF">CBF35_10570</name>
</gene>
<sequence length="247" mass="28458">MLSVFIYETNWKLSQKIEKMLNNQIMIEEFDMKVMMKTNEACKLVTYLVKNSQVRGIYFIDIDGDGQMAGLELGKQIRNIDPLGKIVLLTNDIKKITLSFDNQIEAIAYIVKDDYLMLREKTLEVLKQGQRHYQLTSEWEPNLIKLKIGSRTCIFSLSDIMFIETTGTPHKLRLHLVKGQLEFYGKLKAVECLSPELLSSHKSCVVNSKNIREINRKQKEITMVNGEKCLLSLKKVKELPLSEGIIN</sequence>
<proteinExistence type="predicted"/>
<dbReference type="GO" id="GO:0003677">
    <property type="term" value="F:DNA binding"/>
    <property type="evidence" value="ECO:0007669"/>
    <property type="project" value="InterPro"/>
</dbReference>
<keyword evidence="1" id="KW-0963">Cytoplasm</keyword>
<evidence type="ECO:0000256" key="3">
    <source>
        <dbReference type="ARBA" id="ARBA00023159"/>
    </source>
</evidence>
<dbReference type="EMBL" id="NGJU01000016">
    <property type="protein sequence ID" value="RST94150.1"/>
    <property type="molecule type" value="Genomic_DNA"/>
</dbReference>
<dbReference type="SMART" id="SM00850">
    <property type="entry name" value="LytTR"/>
    <property type="match status" value="1"/>
</dbReference>
<dbReference type="PANTHER" id="PTHR37299">
    <property type="entry name" value="TRANSCRIPTIONAL REGULATOR-RELATED"/>
    <property type="match status" value="1"/>
</dbReference>
<comment type="caution">
    <text evidence="5">The sequence shown here is derived from an EMBL/GenBank/DDBJ whole genome shotgun (WGS) entry which is preliminary data.</text>
</comment>
<organism evidence="5 6">
    <name type="scientific">Vagococcus salmoninarum</name>
    <dbReference type="NCBI Taxonomy" id="2739"/>
    <lineage>
        <taxon>Bacteria</taxon>
        <taxon>Bacillati</taxon>
        <taxon>Bacillota</taxon>
        <taxon>Bacilli</taxon>
        <taxon>Lactobacillales</taxon>
        <taxon>Enterococcaceae</taxon>
        <taxon>Vagococcus</taxon>
    </lineage>
</organism>
<dbReference type="OrthoDB" id="9809318at2"/>
<dbReference type="InterPro" id="IPR007492">
    <property type="entry name" value="LytTR_DNA-bd_dom"/>
</dbReference>
<dbReference type="PANTHER" id="PTHR37299:SF3">
    <property type="entry name" value="STAGE 0 SPORULATION PROTEIN A HOMOLOG"/>
    <property type="match status" value="1"/>
</dbReference>
<dbReference type="Pfam" id="PF04397">
    <property type="entry name" value="LytTR"/>
    <property type="match status" value="1"/>
</dbReference>
<dbReference type="Gene3D" id="2.40.50.1020">
    <property type="entry name" value="LytTr DNA-binding domain"/>
    <property type="match status" value="1"/>
</dbReference>
<evidence type="ECO:0000313" key="5">
    <source>
        <dbReference type="EMBL" id="RST94150.1"/>
    </source>
</evidence>
<dbReference type="Proteomes" id="UP000287239">
    <property type="component" value="Unassembled WGS sequence"/>
</dbReference>
<evidence type="ECO:0000313" key="6">
    <source>
        <dbReference type="Proteomes" id="UP000287239"/>
    </source>
</evidence>
<dbReference type="AlphaFoldDB" id="A0A429ZKB3"/>
<dbReference type="InterPro" id="IPR046947">
    <property type="entry name" value="LytR-like"/>
</dbReference>
<feature type="domain" description="HTH LytTR-type" evidence="4">
    <location>
        <begin position="144"/>
        <end position="245"/>
    </location>
</feature>
<dbReference type="RefSeq" id="WP_126780926.1">
    <property type="nucleotide sequence ID" value="NZ_CAUQJP010000125.1"/>
</dbReference>
<evidence type="ECO:0000259" key="4">
    <source>
        <dbReference type="PROSITE" id="PS50930"/>
    </source>
</evidence>
<keyword evidence="2" id="KW-0902">Two-component regulatory system</keyword>
<protein>
    <recommendedName>
        <fullName evidence="4">HTH LytTR-type domain-containing protein</fullName>
    </recommendedName>
</protein>
<keyword evidence="3" id="KW-0010">Activator</keyword>
<dbReference type="PROSITE" id="PS00018">
    <property type="entry name" value="EF_HAND_1"/>
    <property type="match status" value="1"/>
</dbReference>
<dbReference type="PROSITE" id="PS50930">
    <property type="entry name" value="HTH_LYTTR"/>
    <property type="match status" value="1"/>
</dbReference>
<reference evidence="5 6" key="1">
    <citation type="submission" date="2017-05" db="EMBL/GenBank/DDBJ databases">
        <title>Vagococcus spp. assemblies.</title>
        <authorList>
            <person name="Gulvik C.A."/>
        </authorList>
    </citation>
    <scope>NUCLEOTIDE SEQUENCE [LARGE SCALE GENOMIC DNA]</scope>
    <source>
        <strain evidence="5 6">NCFB 2777</strain>
    </source>
</reference>
<evidence type="ECO:0000256" key="2">
    <source>
        <dbReference type="ARBA" id="ARBA00023012"/>
    </source>
</evidence>
<dbReference type="GO" id="GO:0000156">
    <property type="term" value="F:phosphorelay response regulator activity"/>
    <property type="evidence" value="ECO:0007669"/>
    <property type="project" value="InterPro"/>
</dbReference>
<dbReference type="Gene3D" id="3.40.50.2300">
    <property type="match status" value="1"/>
</dbReference>
<evidence type="ECO:0000256" key="1">
    <source>
        <dbReference type="ARBA" id="ARBA00022490"/>
    </source>
</evidence>
<accession>A0A429ZKB3</accession>
<keyword evidence="6" id="KW-1185">Reference proteome</keyword>
<name>A0A429ZKB3_9ENTE</name>